<gene>
    <name evidence="2" type="ORF">ACHAWO_007648</name>
</gene>
<keyword evidence="3" id="KW-1185">Reference proteome</keyword>
<name>A0ABD3Q310_9STRA</name>
<feature type="transmembrane region" description="Helical" evidence="1">
    <location>
        <begin position="15"/>
        <end position="34"/>
    </location>
</feature>
<protein>
    <submittedName>
        <fullName evidence="2">Uncharacterized protein</fullName>
    </submittedName>
</protein>
<dbReference type="EMBL" id="JALLPJ020000340">
    <property type="protein sequence ID" value="KAL3794874.1"/>
    <property type="molecule type" value="Genomic_DNA"/>
</dbReference>
<accession>A0ABD3Q310</accession>
<keyword evidence="1" id="KW-0472">Membrane</keyword>
<reference evidence="2 3" key="1">
    <citation type="submission" date="2024-10" db="EMBL/GenBank/DDBJ databases">
        <title>Updated reference genomes for cyclostephanoid diatoms.</title>
        <authorList>
            <person name="Roberts W.R."/>
            <person name="Alverson A.J."/>
        </authorList>
    </citation>
    <scope>NUCLEOTIDE SEQUENCE [LARGE SCALE GENOMIC DNA]</scope>
    <source>
        <strain evidence="2 3">AJA010-31</strain>
    </source>
</reference>
<dbReference type="Proteomes" id="UP001530400">
    <property type="component" value="Unassembled WGS sequence"/>
</dbReference>
<sequence length="181" mass="20977">MPVAASGTKGTGQTLLSFILFVMFLVPLLQFMYMKSWQTLMSRKKRDGLFTRQMTPIGRFSFMSQTESNPSIITFFIALANDNGTKDVDMEVFEELWKTRIMNKHERFQCRVPKTRNHCFEINERPFEEYCKVVAHPNDHKEFKARVSDFHTSPLDIHKKLWECQVSTGDLGSSGAIIKDN</sequence>
<evidence type="ECO:0000313" key="3">
    <source>
        <dbReference type="Proteomes" id="UP001530400"/>
    </source>
</evidence>
<dbReference type="AlphaFoldDB" id="A0ABD3Q310"/>
<evidence type="ECO:0000256" key="1">
    <source>
        <dbReference type="SAM" id="Phobius"/>
    </source>
</evidence>
<keyword evidence="1" id="KW-1133">Transmembrane helix</keyword>
<evidence type="ECO:0000313" key="2">
    <source>
        <dbReference type="EMBL" id="KAL3794874.1"/>
    </source>
</evidence>
<proteinExistence type="predicted"/>
<organism evidence="2 3">
    <name type="scientific">Cyclotella atomus</name>
    <dbReference type="NCBI Taxonomy" id="382360"/>
    <lineage>
        <taxon>Eukaryota</taxon>
        <taxon>Sar</taxon>
        <taxon>Stramenopiles</taxon>
        <taxon>Ochrophyta</taxon>
        <taxon>Bacillariophyta</taxon>
        <taxon>Coscinodiscophyceae</taxon>
        <taxon>Thalassiosirophycidae</taxon>
        <taxon>Stephanodiscales</taxon>
        <taxon>Stephanodiscaceae</taxon>
        <taxon>Cyclotella</taxon>
    </lineage>
</organism>
<keyword evidence="1" id="KW-0812">Transmembrane</keyword>
<comment type="caution">
    <text evidence="2">The sequence shown here is derived from an EMBL/GenBank/DDBJ whole genome shotgun (WGS) entry which is preliminary data.</text>
</comment>